<dbReference type="PANTHER" id="PTHR47947:SF57">
    <property type="entry name" value="CYTOCHROME P450 81F3-LIKE"/>
    <property type="match status" value="1"/>
</dbReference>
<dbReference type="EMBL" id="CAUOFW020001499">
    <property type="protein sequence ID" value="CAK9145492.1"/>
    <property type="molecule type" value="Genomic_DNA"/>
</dbReference>
<evidence type="ECO:0000256" key="4">
    <source>
        <dbReference type="ARBA" id="ARBA00022723"/>
    </source>
</evidence>
<dbReference type="GO" id="GO:0004497">
    <property type="term" value="F:monooxygenase activity"/>
    <property type="evidence" value="ECO:0007669"/>
    <property type="project" value="UniProtKB-KW"/>
</dbReference>
<dbReference type="InterPro" id="IPR001128">
    <property type="entry name" value="Cyt_P450"/>
</dbReference>
<proteinExistence type="inferred from homology"/>
<evidence type="ECO:0000256" key="7">
    <source>
        <dbReference type="ARBA" id="ARBA00023033"/>
    </source>
</evidence>
<dbReference type="GO" id="GO:0016020">
    <property type="term" value="C:membrane"/>
    <property type="evidence" value="ECO:0007669"/>
    <property type="project" value="UniProtKB-SubCell"/>
</dbReference>
<evidence type="ECO:0000256" key="2">
    <source>
        <dbReference type="ARBA" id="ARBA00010617"/>
    </source>
</evidence>
<sequence>MEVTWLYTSLSLILLLFLAFRFLTEKRRNLPPSPARALPVIGHLYLLKQPLHRTFHKLSEKAGPIISLRFGTRLVVVVSSSSVVEECFTKNDVVLANRPRFTIGKYLGYNYTNIVGSPYGDHWRNLRRLSALEIFSASRLNMFLSIRQDEIKRLLCYLRQNSVNGGFAKVDLRSKLSELSFNMVMRMISGKRYFGEDEGNDEAKHFRGLIKEAVRYGGASNPGDFLPVLRWIDYKGLEKNLAKLSEKMDVFLQGLIDENRRDINSRNTMISHLLSLQQSQPEYYTDQIIKGLVLVMLTAGTDTSSVTIEWAISLLLNNPEILKKARAELDTHVGSDRLIDEADLSNLHYLHNIISETFRLFPAAPLLVPHESSADCTIGGYDVPRGTILLINAWAIHRDPRVWDDPTSFKPERFEGGEVEAHKLMPFGMGRRSCPGAGLAQRVVGSALGSLIQCFEWERISGEEVDLAEGKGITMPKAKPLVAMCRARTIMDKVLSEIEKNV</sequence>
<keyword evidence="8 11" id="KW-0472">Membrane</keyword>
<dbReference type="Pfam" id="PF00067">
    <property type="entry name" value="p450"/>
    <property type="match status" value="1"/>
</dbReference>
<dbReference type="InterPro" id="IPR036396">
    <property type="entry name" value="Cyt_P450_sf"/>
</dbReference>
<dbReference type="Gene3D" id="1.10.630.10">
    <property type="entry name" value="Cytochrome P450"/>
    <property type="match status" value="1"/>
</dbReference>
<protein>
    <recommendedName>
        <fullName evidence="14">Cytochrome P450</fullName>
    </recommendedName>
</protein>
<dbReference type="InterPro" id="IPR002401">
    <property type="entry name" value="Cyt_P450_E_grp-I"/>
</dbReference>
<evidence type="ECO:0008006" key="14">
    <source>
        <dbReference type="Google" id="ProtNLM"/>
    </source>
</evidence>
<name>A0ABC8RKZ5_9AQUA</name>
<dbReference type="PROSITE" id="PS00086">
    <property type="entry name" value="CYTOCHROME_P450"/>
    <property type="match status" value="1"/>
</dbReference>
<dbReference type="GO" id="GO:0046872">
    <property type="term" value="F:metal ion binding"/>
    <property type="evidence" value="ECO:0007669"/>
    <property type="project" value="UniProtKB-KW"/>
</dbReference>
<evidence type="ECO:0000256" key="9">
    <source>
        <dbReference type="PIRSR" id="PIRSR602401-1"/>
    </source>
</evidence>
<comment type="cofactor">
    <cofactor evidence="9">
        <name>heme</name>
        <dbReference type="ChEBI" id="CHEBI:30413"/>
    </cofactor>
</comment>
<dbReference type="CDD" id="cd20653">
    <property type="entry name" value="CYP81"/>
    <property type="match status" value="1"/>
</dbReference>
<dbReference type="InterPro" id="IPR017972">
    <property type="entry name" value="Cyt_P450_CS"/>
</dbReference>
<dbReference type="Proteomes" id="UP001642360">
    <property type="component" value="Unassembled WGS sequence"/>
</dbReference>
<evidence type="ECO:0000256" key="11">
    <source>
        <dbReference type="SAM" id="Phobius"/>
    </source>
</evidence>
<dbReference type="AlphaFoldDB" id="A0ABC8RKZ5"/>
<keyword evidence="4 9" id="KW-0479">Metal-binding</keyword>
<organism evidence="12 13">
    <name type="scientific">Ilex paraguariensis</name>
    <name type="common">yerba mate</name>
    <dbReference type="NCBI Taxonomy" id="185542"/>
    <lineage>
        <taxon>Eukaryota</taxon>
        <taxon>Viridiplantae</taxon>
        <taxon>Streptophyta</taxon>
        <taxon>Embryophyta</taxon>
        <taxon>Tracheophyta</taxon>
        <taxon>Spermatophyta</taxon>
        <taxon>Magnoliopsida</taxon>
        <taxon>eudicotyledons</taxon>
        <taxon>Gunneridae</taxon>
        <taxon>Pentapetalae</taxon>
        <taxon>asterids</taxon>
        <taxon>campanulids</taxon>
        <taxon>Aquifoliales</taxon>
        <taxon>Aquifoliaceae</taxon>
        <taxon>Ilex</taxon>
    </lineage>
</organism>
<keyword evidence="11" id="KW-1133">Transmembrane helix</keyword>
<accession>A0ABC8RKZ5</accession>
<dbReference type="FunFam" id="1.10.630.10:FF:000023">
    <property type="entry name" value="Cytochrome P450 family protein"/>
    <property type="match status" value="1"/>
</dbReference>
<dbReference type="PRINTS" id="PR00463">
    <property type="entry name" value="EP450I"/>
</dbReference>
<evidence type="ECO:0000256" key="3">
    <source>
        <dbReference type="ARBA" id="ARBA00022617"/>
    </source>
</evidence>
<evidence type="ECO:0000313" key="12">
    <source>
        <dbReference type="EMBL" id="CAK9145492.1"/>
    </source>
</evidence>
<evidence type="ECO:0000256" key="10">
    <source>
        <dbReference type="RuleBase" id="RU000461"/>
    </source>
</evidence>
<keyword evidence="3 9" id="KW-0349">Heme</keyword>
<keyword evidence="11" id="KW-0812">Transmembrane</keyword>
<comment type="subcellular location">
    <subcellularLocation>
        <location evidence="1">Membrane</location>
    </subcellularLocation>
</comment>
<comment type="caution">
    <text evidence="12">The sequence shown here is derived from an EMBL/GenBank/DDBJ whole genome shotgun (WGS) entry which is preliminary data.</text>
</comment>
<keyword evidence="13" id="KW-1185">Reference proteome</keyword>
<gene>
    <name evidence="12" type="ORF">ILEXP_LOCUS13303</name>
</gene>
<keyword evidence="6 9" id="KW-0408">Iron</keyword>
<keyword evidence="7 10" id="KW-0503">Monooxygenase</keyword>
<dbReference type="PANTHER" id="PTHR47947">
    <property type="entry name" value="CYTOCHROME P450 82C3-RELATED"/>
    <property type="match status" value="1"/>
</dbReference>
<reference evidence="12 13" key="1">
    <citation type="submission" date="2024-02" db="EMBL/GenBank/DDBJ databases">
        <authorList>
            <person name="Vignale AGUSTIN F."/>
            <person name="Sosa J E."/>
            <person name="Modenutti C."/>
        </authorList>
    </citation>
    <scope>NUCLEOTIDE SEQUENCE [LARGE SCALE GENOMIC DNA]</scope>
</reference>
<evidence type="ECO:0000256" key="1">
    <source>
        <dbReference type="ARBA" id="ARBA00004370"/>
    </source>
</evidence>
<feature type="binding site" description="axial binding residue" evidence="9">
    <location>
        <position position="434"/>
    </location>
    <ligand>
        <name>heme</name>
        <dbReference type="ChEBI" id="CHEBI:30413"/>
    </ligand>
    <ligandPart>
        <name>Fe</name>
        <dbReference type="ChEBI" id="CHEBI:18248"/>
    </ligandPart>
</feature>
<evidence type="ECO:0000256" key="8">
    <source>
        <dbReference type="ARBA" id="ARBA00023136"/>
    </source>
</evidence>
<comment type="similarity">
    <text evidence="2 10">Belongs to the cytochrome P450 family.</text>
</comment>
<dbReference type="InterPro" id="IPR050651">
    <property type="entry name" value="Plant_Cytochrome_P450_Monoox"/>
</dbReference>
<dbReference type="PRINTS" id="PR00385">
    <property type="entry name" value="P450"/>
</dbReference>
<keyword evidence="5 10" id="KW-0560">Oxidoreductase</keyword>
<evidence type="ECO:0000256" key="6">
    <source>
        <dbReference type="ARBA" id="ARBA00023004"/>
    </source>
</evidence>
<feature type="transmembrane region" description="Helical" evidence="11">
    <location>
        <begin position="6"/>
        <end position="23"/>
    </location>
</feature>
<evidence type="ECO:0000313" key="13">
    <source>
        <dbReference type="Proteomes" id="UP001642360"/>
    </source>
</evidence>
<dbReference type="SUPFAM" id="SSF48264">
    <property type="entry name" value="Cytochrome P450"/>
    <property type="match status" value="1"/>
</dbReference>
<evidence type="ECO:0000256" key="5">
    <source>
        <dbReference type="ARBA" id="ARBA00023002"/>
    </source>
</evidence>